<dbReference type="AlphaFoldDB" id="A0A845BQI4"/>
<dbReference type="PANTHER" id="PTHR23131:SF4">
    <property type="entry name" value="METALLO-BETA-LACTAMASE SUPERFAMILY POTEIN"/>
    <property type="match status" value="1"/>
</dbReference>
<dbReference type="RefSeq" id="WP_160797127.1">
    <property type="nucleotide sequence ID" value="NZ_WSSB01000009.1"/>
</dbReference>
<evidence type="ECO:0000313" key="3">
    <source>
        <dbReference type="Proteomes" id="UP000467214"/>
    </source>
</evidence>
<dbReference type="SMART" id="SM00849">
    <property type="entry name" value="Lactamase_B"/>
    <property type="match status" value="1"/>
</dbReference>
<keyword evidence="2" id="KW-0378">Hydrolase</keyword>
<feature type="domain" description="Metallo-beta-lactamase" evidence="1">
    <location>
        <begin position="39"/>
        <end position="251"/>
    </location>
</feature>
<keyword evidence="3" id="KW-1185">Reference proteome</keyword>
<dbReference type="Gene3D" id="3.60.15.10">
    <property type="entry name" value="Ribonuclease Z/Hydroxyacylglutathione hydrolase-like"/>
    <property type="match status" value="1"/>
</dbReference>
<proteinExistence type="predicted"/>
<dbReference type="Proteomes" id="UP000467214">
    <property type="component" value="Unassembled WGS sequence"/>
</dbReference>
<dbReference type="InterPro" id="IPR050662">
    <property type="entry name" value="Sec-metab_biosynth-thioest"/>
</dbReference>
<dbReference type="Gene3D" id="1.10.10.10">
    <property type="entry name" value="Winged helix-like DNA-binding domain superfamily/Winged helix DNA-binding domain"/>
    <property type="match status" value="1"/>
</dbReference>
<comment type="caution">
    <text evidence="2">The sequence shown here is derived from an EMBL/GenBank/DDBJ whole genome shotgun (WGS) entry which is preliminary data.</text>
</comment>
<evidence type="ECO:0000259" key="1">
    <source>
        <dbReference type="SMART" id="SM00849"/>
    </source>
</evidence>
<evidence type="ECO:0000313" key="2">
    <source>
        <dbReference type="EMBL" id="MXR37504.1"/>
    </source>
</evidence>
<organism evidence="2 3">
    <name type="scientific">Craterilacuibacter sinensis</name>
    <dbReference type="NCBI Taxonomy" id="2686017"/>
    <lineage>
        <taxon>Bacteria</taxon>
        <taxon>Pseudomonadati</taxon>
        <taxon>Pseudomonadota</taxon>
        <taxon>Betaproteobacteria</taxon>
        <taxon>Neisseriales</taxon>
        <taxon>Neisseriaceae</taxon>
        <taxon>Craterilacuibacter</taxon>
    </lineage>
</organism>
<dbReference type="InterPro" id="IPR001279">
    <property type="entry name" value="Metallo-B-lactamas"/>
</dbReference>
<dbReference type="InterPro" id="IPR036388">
    <property type="entry name" value="WH-like_DNA-bd_sf"/>
</dbReference>
<name>A0A845BQI4_9NEIS</name>
<dbReference type="GO" id="GO:0016787">
    <property type="term" value="F:hydrolase activity"/>
    <property type="evidence" value="ECO:0007669"/>
    <property type="project" value="UniProtKB-KW"/>
</dbReference>
<accession>A0A845BQI4</accession>
<reference evidence="2 3" key="1">
    <citation type="submission" date="2019-12" db="EMBL/GenBank/DDBJ databases">
        <title>Neisseriaceae gen. nov. sp. Genome sequencing and assembly.</title>
        <authorList>
            <person name="Liu Z."/>
            <person name="Li A."/>
        </authorList>
    </citation>
    <scope>NUCLEOTIDE SEQUENCE [LARGE SCALE GENOMIC DNA]</scope>
    <source>
        <strain evidence="2 3">B2N2-7</strain>
    </source>
</reference>
<dbReference type="InterPro" id="IPR036866">
    <property type="entry name" value="RibonucZ/Hydroxyglut_hydro"/>
</dbReference>
<gene>
    <name evidence="2" type="ORF">GQF02_11005</name>
</gene>
<dbReference type="PANTHER" id="PTHR23131">
    <property type="entry name" value="ENDORIBONUCLEASE LACTB2"/>
    <property type="match status" value="1"/>
</dbReference>
<dbReference type="SUPFAM" id="SSF56281">
    <property type="entry name" value="Metallo-hydrolase/oxidoreductase"/>
    <property type="match status" value="1"/>
</dbReference>
<sequence length="349" mass="37797">MSDTELHYPFADPPAAASTIEVAPGVLWLRMPMPFPPGHINLWLIADGEGWALVDTGLATDVTRELWQSLLRRYRLTRLICTHFHHDHAGLAGWLCAGQGVGLAMPEAEYHALQDTWARTLAGIHRNDERDFFTAAGLPPATLSLAVASFRDGNFVSPPPATFTPLSDGDELAIGCHRWRVMTSGGHSPEHALLYCAELGVLIAGDQLLPRITPSVGLNLSNRLGDPLACWMAAMQVLQNLPAATLVLPSHQLPFIGARQRAARIAAYHHRQLASLARALTVAPASAYGLSQSLFTRLSNPVAELMAVSETLAHLRHLQLCRQAACYPGADGIIYWQAATQPVSLLQGS</sequence>
<dbReference type="Pfam" id="PF00753">
    <property type="entry name" value="Lactamase_B"/>
    <property type="match status" value="1"/>
</dbReference>
<protein>
    <submittedName>
        <fullName evidence="2">MBL fold metallo-hydrolase</fullName>
    </submittedName>
</protein>
<dbReference type="EMBL" id="WSSB01000009">
    <property type="protein sequence ID" value="MXR37504.1"/>
    <property type="molecule type" value="Genomic_DNA"/>
</dbReference>